<sequence length="90" mass="9494">MSGVKSSLPSHIKATDSIGGDDDGKRHHGKTQSHMAFENTSTNIAAAQMRNALTELAETVTDPAEKKASPIPPFILHSGARRNANTSLAV</sequence>
<proteinExistence type="predicted"/>
<dbReference type="KEGG" id="ssck:SPSK_06752"/>
<protein>
    <submittedName>
        <fullName evidence="2">Uncharacterized protein</fullName>
    </submittedName>
</protein>
<reference evidence="2 3" key="1">
    <citation type="journal article" date="2014" name="BMC Genomics">
        <title>Comparative genomics of the major fungal agents of human and animal Sporotrichosis: Sporothrix schenckii and Sporothrix brasiliensis.</title>
        <authorList>
            <person name="Teixeira M.M."/>
            <person name="de Almeida L.G."/>
            <person name="Kubitschek-Barreira P."/>
            <person name="Alves F.L."/>
            <person name="Kioshima E.S."/>
            <person name="Abadio A.K."/>
            <person name="Fernandes L."/>
            <person name="Derengowski L.S."/>
            <person name="Ferreira K.S."/>
            <person name="Souza R.C."/>
            <person name="Ruiz J.C."/>
            <person name="de Andrade N.C."/>
            <person name="Paes H.C."/>
            <person name="Nicola A.M."/>
            <person name="Albuquerque P."/>
            <person name="Gerber A.L."/>
            <person name="Martins V.P."/>
            <person name="Peconick L.D."/>
            <person name="Neto A.V."/>
            <person name="Chaucanez C.B."/>
            <person name="Silva P.A."/>
            <person name="Cunha O.L."/>
            <person name="de Oliveira F.F."/>
            <person name="dos Santos T.C."/>
            <person name="Barros A.L."/>
            <person name="Soares M.A."/>
            <person name="de Oliveira L.M."/>
            <person name="Marini M.M."/>
            <person name="Villalobos-Duno H."/>
            <person name="Cunha M.M."/>
            <person name="de Hoog S."/>
            <person name="da Silveira J.F."/>
            <person name="Henrissat B."/>
            <person name="Nino-Vega G.A."/>
            <person name="Cisalpino P.S."/>
            <person name="Mora-Montes H.M."/>
            <person name="Almeida S.R."/>
            <person name="Stajich J.E."/>
            <person name="Lopes-Bezerra L.M."/>
            <person name="Vasconcelos A.T."/>
            <person name="Felipe M.S."/>
        </authorList>
    </citation>
    <scope>NUCLEOTIDE SEQUENCE [LARGE SCALE GENOMIC DNA]</scope>
    <source>
        <strain evidence="2 3">1099-18</strain>
    </source>
</reference>
<gene>
    <name evidence="2" type="ORF">SPSK_06752</name>
</gene>
<organism evidence="2 3">
    <name type="scientific">Sporothrix schenckii 1099-18</name>
    <dbReference type="NCBI Taxonomy" id="1397361"/>
    <lineage>
        <taxon>Eukaryota</taxon>
        <taxon>Fungi</taxon>
        <taxon>Dikarya</taxon>
        <taxon>Ascomycota</taxon>
        <taxon>Pezizomycotina</taxon>
        <taxon>Sordariomycetes</taxon>
        <taxon>Sordariomycetidae</taxon>
        <taxon>Ophiostomatales</taxon>
        <taxon>Ophiostomataceae</taxon>
        <taxon>Sporothrix</taxon>
    </lineage>
</organism>
<dbReference type="Proteomes" id="UP000033710">
    <property type="component" value="Unassembled WGS sequence"/>
</dbReference>
<dbReference type="AlphaFoldDB" id="A0A0F2MI92"/>
<name>A0A0F2MI92_SPOSC</name>
<accession>A0A0F2MI92</accession>
<dbReference type="GeneID" id="27668726"/>
<reference evidence="2 3" key="2">
    <citation type="journal article" date="2015" name="Eukaryot. Cell">
        <title>Asexual propagation of a virulent clone complex in a human and feline outbreak of sporotrichosis.</title>
        <authorList>
            <person name="Teixeira Mde M."/>
            <person name="Rodrigues A.M."/>
            <person name="Tsui C.K."/>
            <person name="de Almeida L.G."/>
            <person name="Van Diepeningen A.D."/>
            <person name="van den Ende B.G."/>
            <person name="Fernandes G.F."/>
            <person name="Kano R."/>
            <person name="Hamelin R.C."/>
            <person name="Lopes-Bezerra L.M."/>
            <person name="Vasconcelos A.T."/>
            <person name="de Hoog S."/>
            <person name="de Camargo Z.P."/>
            <person name="Felipe M.S."/>
        </authorList>
    </citation>
    <scope>NUCLEOTIDE SEQUENCE [LARGE SCALE GENOMIC DNA]</scope>
    <source>
        <strain evidence="2 3">1099-18</strain>
    </source>
</reference>
<dbReference type="OrthoDB" id="932129at2759"/>
<comment type="caution">
    <text evidence="2">The sequence shown here is derived from an EMBL/GenBank/DDBJ whole genome shotgun (WGS) entry which is preliminary data.</text>
</comment>
<dbReference type="EMBL" id="AXCR01000001">
    <property type="protein sequence ID" value="KJR89418.1"/>
    <property type="molecule type" value="Genomic_DNA"/>
</dbReference>
<evidence type="ECO:0000313" key="2">
    <source>
        <dbReference type="EMBL" id="KJR89418.1"/>
    </source>
</evidence>
<dbReference type="RefSeq" id="XP_016592094.1">
    <property type="nucleotide sequence ID" value="XM_016733449.1"/>
</dbReference>
<evidence type="ECO:0000256" key="1">
    <source>
        <dbReference type="SAM" id="MobiDB-lite"/>
    </source>
</evidence>
<dbReference type="VEuPathDB" id="FungiDB:SPSK_06752"/>
<feature type="region of interest" description="Disordered" evidence="1">
    <location>
        <begin position="1"/>
        <end position="37"/>
    </location>
</feature>
<evidence type="ECO:0000313" key="3">
    <source>
        <dbReference type="Proteomes" id="UP000033710"/>
    </source>
</evidence>